<keyword evidence="12 15" id="KW-0503">Monooxygenase</keyword>
<comment type="subcellular location">
    <subcellularLocation>
        <location evidence="3">Endoplasmic reticulum membrane</location>
        <topology evidence="3">Peripheral membrane protein</topology>
    </subcellularLocation>
    <subcellularLocation>
        <location evidence="2">Microsome membrane</location>
        <topology evidence="2">Peripheral membrane protein</topology>
    </subcellularLocation>
</comment>
<evidence type="ECO:0000256" key="5">
    <source>
        <dbReference type="ARBA" id="ARBA00012109"/>
    </source>
</evidence>
<evidence type="ECO:0000256" key="11">
    <source>
        <dbReference type="ARBA" id="ARBA00023004"/>
    </source>
</evidence>
<dbReference type="PRINTS" id="PR00463">
    <property type="entry name" value="EP450I"/>
</dbReference>
<sequence>TPEIWVAPKLVHPQNSIQDVVGALLKHSEENSSTSGGLISQQNTVNLVNDIFGAGFDTVTTAISWSLLYLVTNPEIQKKIQKEMDTVIGRSRRPRLSDRPQLPYMEAFILEVFRHSSFIPFTIPHSTTRDTTLNGFYIPKEHQVFINQWQVNHDQKLWGDPYEFRPERFLMADGTAVDRSMSDKIMLFGMGKRRCIGEVVARWEIFLFLAILLQQLEFSVPPGVKVDLTPIYGLTMKHARCQHIQARLRFSMK</sequence>
<evidence type="ECO:0000256" key="15">
    <source>
        <dbReference type="RuleBase" id="RU000461"/>
    </source>
</evidence>
<keyword evidence="10 15" id="KW-0560">Oxidoreductase</keyword>
<evidence type="ECO:0000256" key="13">
    <source>
        <dbReference type="ARBA" id="ARBA00023136"/>
    </source>
</evidence>
<comment type="similarity">
    <text evidence="4 15">Belongs to the cytochrome P450 family.</text>
</comment>
<dbReference type="GO" id="GO:0005789">
    <property type="term" value="C:endoplasmic reticulum membrane"/>
    <property type="evidence" value="ECO:0007669"/>
    <property type="project" value="UniProtKB-SubCell"/>
</dbReference>
<dbReference type="EC" id="1.14.14.1" evidence="5"/>
<evidence type="ECO:0000256" key="1">
    <source>
        <dbReference type="ARBA" id="ARBA00001971"/>
    </source>
</evidence>
<dbReference type="SUPFAM" id="SSF48264">
    <property type="entry name" value="Cytochrome P450"/>
    <property type="match status" value="1"/>
</dbReference>
<dbReference type="InterPro" id="IPR002401">
    <property type="entry name" value="Cyt_P450_E_grp-I"/>
</dbReference>
<comment type="cofactor">
    <cofactor evidence="1 14">
        <name>heme</name>
        <dbReference type="ChEBI" id="CHEBI:30413"/>
    </cofactor>
</comment>
<dbReference type="AlphaFoldDB" id="A0A8C3W6V1"/>
<dbReference type="PANTHER" id="PTHR24289">
    <property type="entry name" value="STEROID 17-ALPHA-HYDROXYLASE/17,20 LYASE"/>
    <property type="match status" value="1"/>
</dbReference>
<dbReference type="PRINTS" id="PR00385">
    <property type="entry name" value="P450"/>
</dbReference>
<evidence type="ECO:0000256" key="3">
    <source>
        <dbReference type="ARBA" id="ARBA00004406"/>
    </source>
</evidence>
<evidence type="ECO:0000313" key="17">
    <source>
        <dbReference type="Proteomes" id="UP000694540"/>
    </source>
</evidence>
<dbReference type="GO" id="GO:0005506">
    <property type="term" value="F:iron ion binding"/>
    <property type="evidence" value="ECO:0007669"/>
    <property type="project" value="InterPro"/>
</dbReference>
<keyword evidence="13" id="KW-0472">Membrane</keyword>
<dbReference type="Ensembl" id="ENSCWAT00000010504.1">
    <property type="protein sequence ID" value="ENSCWAP00000009672.1"/>
    <property type="gene ID" value="ENSCWAG00000007481.1"/>
</dbReference>
<dbReference type="Proteomes" id="UP000694540">
    <property type="component" value="Unplaced"/>
</dbReference>
<evidence type="ECO:0000256" key="14">
    <source>
        <dbReference type="PIRSR" id="PIRSR602401-1"/>
    </source>
</evidence>
<dbReference type="InterPro" id="IPR001128">
    <property type="entry name" value="Cyt_P450"/>
</dbReference>
<dbReference type="Pfam" id="PF00067">
    <property type="entry name" value="p450"/>
    <property type="match status" value="1"/>
</dbReference>
<evidence type="ECO:0000256" key="10">
    <source>
        <dbReference type="ARBA" id="ARBA00023002"/>
    </source>
</evidence>
<dbReference type="PANTHER" id="PTHR24289:SF21">
    <property type="entry name" value="CYTOCHROME P450 1A"/>
    <property type="match status" value="1"/>
</dbReference>
<evidence type="ECO:0000256" key="4">
    <source>
        <dbReference type="ARBA" id="ARBA00010617"/>
    </source>
</evidence>
<feature type="binding site" description="axial binding residue" evidence="14">
    <location>
        <position position="195"/>
    </location>
    <ligand>
        <name>heme</name>
        <dbReference type="ChEBI" id="CHEBI:30413"/>
    </ligand>
    <ligandPart>
        <name>Fe</name>
        <dbReference type="ChEBI" id="CHEBI:18248"/>
    </ligandPart>
</feature>
<dbReference type="GO" id="GO:0020037">
    <property type="term" value="F:heme binding"/>
    <property type="evidence" value="ECO:0007669"/>
    <property type="project" value="InterPro"/>
</dbReference>
<dbReference type="GO" id="GO:0042446">
    <property type="term" value="P:hormone biosynthetic process"/>
    <property type="evidence" value="ECO:0007669"/>
    <property type="project" value="TreeGrafter"/>
</dbReference>
<keyword evidence="11 14" id="KW-0408">Iron</keyword>
<dbReference type="InterPro" id="IPR036396">
    <property type="entry name" value="Cyt_P450_sf"/>
</dbReference>
<dbReference type="GO" id="GO:0042448">
    <property type="term" value="P:progesterone metabolic process"/>
    <property type="evidence" value="ECO:0007669"/>
    <property type="project" value="TreeGrafter"/>
</dbReference>
<evidence type="ECO:0000313" key="16">
    <source>
        <dbReference type="Ensembl" id="ENSCWAP00000009672.1"/>
    </source>
</evidence>
<evidence type="ECO:0000256" key="8">
    <source>
        <dbReference type="ARBA" id="ARBA00022824"/>
    </source>
</evidence>
<evidence type="ECO:0000256" key="6">
    <source>
        <dbReference type="ARBA" id="ARBA00022617"/>
    </source>
</evidence>
<keyword evidence="9" id="KW-0492">Microsome</keyword>
<dbReference type="InterPro" id="IPR017972">
    <property type="entry name" value="Cyt_P450_CS"/>
</dbReference>
<accession>A0A8C3W6V1</accession>
<reference evidence="16" key="2">
    <citation type="submission" date="2025-09" db="UniProtKB">
        <authorList>
            <consortium name="Ensembl"/>
        </authorList>
    </citation>
    <scope>IDENTIFICATION</scope>
</reference>
<organism evidence="16 17">
    <name type="scientific">Catagonus wagneri</name>
    <name type="common">Chacoan peccary</name>
    <dbReference type="NCBI Taxonomy" id="51154"/>
    <lineage>
        <taxon>Eukaryota</taxon>
        <taxon>Metazoa</taxon>
        <taxon>Chordata</taxon>
        <taxon>Craniata</taxon>
        <taxon>Vertebrata</taxon>
        <taxon>Euteleostomi</taxon>
        <taxon>Mammalia</taxon>
        <taxon>Eutheria</taxon>
        <taxon>Laurasiatheria</taxon>
        <taxon>Artiodactyla</taxon>
        <taxon>Suina</taxon>
        <taxon>Tayassuidae</taxon>
        <taxon>Catagonus</taxon>
    </lineage>
</organism>
<protein>
    <recommendedName>
        <fullName evidence="5">unspecific monooxygenase</fullName>
        <ecNumber evidence="5">1.14.14.1</ecNumber>
    </recommendedName>
</protein>
<dbReference type="GO" id="GO:0004508">
    <property type="term" value="F:steroid 17-alpha-monooxygenase activity"/>
    <property type="evidence" value="ECO:0007669"/>
    <property type="project" value="TreeGrafter"/>
</dbReference>
<proteinExistence type="inferred from homology"/>
<keyword evidence="17" id="KW-1185">Reference proteome</keyword>
<evidence type="ECO:0000256" key="2">
    <source>
        <dbReference type="ARBA" id="ARBA00004174"/>
    </source>
</evidence>
<dbReference type="Gene3D" id="1.10.630.10">
    <property type="entry name" value="Cytochrome P450"/>
    <property type="match status" value="1"/>
</dbReference>
<evidence type="ECO:0000256" key="9">
    <source>
        <dbReference type="ARBA" id="ARBA00022848"/>
    </source>
</evidence>
<evidence type="ECO:0000256" key="7">
    <source>
        <dbReference type="ARBA" id="ARBA00022723"/>
    </source>
</evidence>
<dbReference type="PROSITE" id="PS00086">
    <property type="entry name" value="CYTOCHROME_P450"/>
    <property type="match status" value="1"/>
</dbReference>
<keyword evidence="8" id="KW-0256">Endoplasmic reticulum</keyword>
<dbReference type="GeneTree" id="ENSGT00950000183037"/>
<keyword evidence="7 14" id="KW-0479">Metal-binding</keyword>
<evidence type="ECO:0000256" key="12">
    <source>
        <dbReference type="ARBA" id="ARBA00023033"/>
    </source>
</evidence>
<keyword evidence="6 14" id="KW-0349">Heme</keyword>
<reference evidence="16" key="1">
    <citation type="submission" date="2025-08" db="UniProtKB">
        <authorList>
            <consortium name="Ensembl"/>
        </authorList>
    </citation>
    <scope>IDENTIFICATION</scope>
</reference>
<name>A0A8C3W6V1_9CETA</name>